<dbReference type="GO" id="GO:0003824">
    <property type="term" value="F:catalytic activity"/>
    <property type="evidence" value="ECO:0007669"/>
    <property type="project" value="InterPro"/>
</dbReference>
<dbReference type="InterPro" id="IPR029066">
    <property type="entry name" value="PLP-binding_barrel"/>
</dbReference>
<dbReference type="Pfam" id="PF02784">
    <property type="entry name" value="Orn_Arg_deC_N"/>
    <property type="match status" value="1"/>
</dbReference>
<proteinExistence type="predicted"/>
<dbReference type="OrthoDB" id="5034579at2759"/>
<dbReference type="EMBL" id="CANHGI010000001">
    <property type="protein sequence ID" value="CAI5438953.1"/>
    <property type="molecule type" value="Genomic_DNA"/>
</dbReference>
<evidence type="ECO:0000256" key="1">
    <source>
        <dbReference type="SAM" id="MobiDB-lite"/>
    </source>
</evidence>
<feature type="domain" description="Orn/DAP/Arg decarboxylase 2 N-terminal" evidence="2">
    <location>
        <begin position="144"/>
        <end position="369"/>
    </location>
</feature>
<keyword evidence="4" id="KW-1185">Reference proteome</keyword>
<evidence type="ECO:0000313" key="3">
    <source>
        <dbReference type="EMBL" id="CAI5438953.1"/>
    </source>
</evidence>
<feature type="region of interest" description="Disordered" evidence="1">
    <location>
        <begin position="504"/>
        <end position="534"/>
    </location>
</feature>
<dbReference type="InterPro" id="IPR022644">
    <property type="entry name" value="De-COase2_N"/>
</dbReference>
<name>A0A9P1MW20_9PELO</name>
<evidence type="ECO:0000313" key="4">
    <source>
        <dbReference type="Proteomes" id="UP001152747"/>
    </source>
</evidence>
<dbReference type="PANTHER" id="PTHR11482">
    <property type="entry name" value="ARGININE/DIAMINOPIMELATE/ORNITHINE DECARBOXYLASE"/>
    <property type="match status" value="1"/>
</dbReference>
<dbReference type="PANTHER" id="PTHR11482:SF56">
    <property type="entry name" value="ANTIZYME INHIBITOR 1"/>
    <property type="match status" value="1"/>
</dbReference>
<reference evidence="3" key="1">
    <citation type="submission" date="2022-11" db="EMBL/GenBank/DDBJ databases">
        <authorList>
            <person name="Kikuchi T."/>
        </authorList>
    </citation>
    <scope>NUCLEOTIDE SEQUENCE</scope>
    <source>
        <strain evidence="3">PS1010</strain>
    </source>
</reference>
<dbReference type="Proteomes" id="UP001152747">
    <property type="component" value="Unassembled WGS sequence"/>
</dbReference>
<dbReference type="SUPFAM" id="SSF50621">
    <property type="entry name" value="Alanine racemase C-terminal domain-like"/>
    <property type="match status" value="1"/>
</dbReference>
<dbReference type="AlphaFoldDB" id="A0A9P1MW20"/>
<dbReference type="GO" id="GO:0006596">
    <property type="term" value="P:polyamine biosynthetic process"/>
    <property type="evidence" value="ECO:0007669"/>
    <property type="project" value="InterPro"/>
</dbReference>
<dbReference type="Gene3D" id="2.40.37.10">
    <property type="entry name" value="Lyase, Ornithine Decarboxylase, Chain A, domain 1"/>
    <property type="match status" value="1"/>
</dbReference>
<feature type="compositionally biased region" description="Low complexity" evidence="1">
    <location>
        <begin position="515"/>
        <end position="527"/>
    </location>
</feature>
<dbReference type="InterPro" id="IPR000183">
    <property type="entry name" value="Orn/DAP/Arg_de-COase"/>
</dbReference>
<sequence length="542" mass="61104">MERTLFIDVSTFKDFSVQIDKQFRCSAGIWQQADQLIGCEVEQLALAEIYAEPQLRASQIRLPEILNSFFEYKTKPINLMVRHRLPSSSYYTPAGESEWSRESFGDQSIAVLPGEYRDPVEMARHVAGHLNDSQQPFFVMDVTAVQQKLEALRVICPRIRATYSVACNGDPVLARILANNEDVNFEVANTTELEMASAHIEPSRIVLRSQLLTRKTIRQTTEFGCGTIVIETEKQLQDVFSSAPLSEILIAINLQYSNAEIPFGCQIEEFEQLIELAHLIGAKVTGIHLELGSNSTLSDYCNMIHDAHNIFELASRKYVDLRKLSFGSFVIPTNNEQDLVMFCSTINRTISYYFDEKVDVSANVGCFLVTNAFTLCTNVIGKQQMDAKFITNDDFDDGVGFVYQTNDGVYGSFGCRQMNINPFCKPLDPSLNDEPLHFGTIIGPSLDQIDIAQNLTKCRQLRVGEWLVWEKMGAFTIPVDSEYPVPPVYYYSRKECWQKLVEKDEQRRSPSPGFDDIGSDCGDSTSSGDDDSMFGSNMFLNL</sequence>
<evidence type="ECO:0000259" key="2">
    <source>
        <dbReference type="Pfam" id="PF02784"/>
    </source>
</evidence>
<accession>A0A9P1MW20</accession>
<comment type="caution">
    <text evidence="3">The sequence shown here is derived from an EMBL/GenBank/DDBJ whole genome shotgun (WGS) entry which is preliminary data.</text>
</comment>
<gene>
    <name evidence="3" type="ORF">CAMP_LOCUS1590</name>
</gene>
<dbReference type="Gene3D" id="3.20.20.10">
    <property type="entry name" value="Alanine racemase"/>
    <property type="match status" value="1"/>
</dbReference>
<organism evidence="3 4">
    <name type="scientific">Caenorhabditis angaria</name>
    <dbReference type="NCBI Taxonomy" id="860376"/>
    <lineage>
        <taxon>Eukaryota</taxon>
        <taxon>Metazoa</taxon>
        <taxon>Ecdysozoa</taxon>
        <taxon>Nematoda</taxon>
        <taxon>Chromadorea</taxon>
        <taxon>Rhabditida</taxon>
        <taxon>Rhabditina</taxon>
        <taxon>Rhabditomorpha</taxon>
        <taxon>Rhabditoidea</taxon>
        <taxon>Rhabditidae</taxon>
        <taxon>Peloderinae</taxon>
        <taxon>Caenorhabditis</taxon>
    </lineage>
</organism>
<dbReference type="PRINTS" id="PR01179">
    <property type="entry name" value="ODADCRBXLASE"/>
</dbReference>
<dbReference type="SUPFAM" id="SSF51419">
    <property type="entry name" value="PLP-binding barrel"/>
    <property type="match status" value="1"/>
</dbReference>
<dbReference type="InterPro" id="IPR002433">
    <property type="entry name" value="Orn_de-COase"/>
</dbReference>
<protein>
    <recommendedName>
        <fullName evidence="2">Orn/DAP/Arg decarboxylase 2 N-terminal domain-containing protein</fullName>
    </recommendedName>
</protein>
<dbReference type="InterPro" id="IPR009006">
    <property type="entry name" value="Ala_racemase/Decarboxylase_C"/>
</dbReference>
<dbReference type="PRINTS" id="PR01182">
    <property type="entry name" value="ORNDCRBXLASE"/>
</dbReference>